<dbReference type="EMBL" id="CP114203">
    <property type="protein sequence ID" value="WAU03989.1"/>
    <property type="molecule type" value="Genomic_DNA"/>
</dbReference>
<protein>
    <submittedName>
        <fullName evidence="2">GNAT family N-acetyltransferase</fullName>
    </submittedName>
</protein>
<dbReference type="PROSITE" id="PS51186">
    <property type="entry name" value="GNAT"/>
    <property type="match status" value="1"/>
</dbReference>
<dbReference type="CDD" id="cd04301">
    <property type="entry name" value="NAT_SF"/>
    <property type="match status" value="1"/>
</dbReference>
<keyword evidence="3" id="KW-1185">Reference proteome</keyword>
<evidence type="ECO:0000259" key="1">
    <source>
        <dbReference type="PROSITE" id="PS51186"/>
    </source>
</evidence>
<organism evidence="2 3">
    <name type="scientific">Streptomyces nigrescens</name>
    <dbReference type="NCBI Taxonomy" id="1920"/>
    <lineage>
        <taxon>Bacteria</taxon>
        <taxon>Bacillati</taxon>
        <taxon>Actinomycetota</taxon>
        <taxon>Actinomycetes</taxon>
        <taxon>Kitasatosporales</taxon>
        <taxon>Streptomycetaceae</taxon>
        <taxon>Streptomyces</taxon>
    </lineage>
</organism>
<name>A0ABY7IYB4_STRNI</name>
<dbReference type="InterPro" id="IPR016181">
    <property type="entry name" value="Acyl_CoA_acyltransferase"/>
</dbReference>
<dbReference type="SUPFAM" id="SSF55729">
    <property type="entry name" value="Acyl-CoA N-acyltransferases (Nat)"/>
    <property type="match status" value="1"/>
</dbReference>
<dbReference type="GeneID" id="301331383"/>
<feature type="domain" description="N-acetyltransferase" evidence="1">
    <location>
        <begin position="117"/>
        <end position="269"/>
    </location>
</feature>
<sequence length="269" mass="28903">MLLLVEADRIAGQPRATPEMLAEALAGRSPVDSGWWGELDAPRTDVAVDSAGNLVGVISYATRPSDAAGMVLWLHAQENIDVVAAMIRHVLDTLGPRTVYAFEMASALTLGMEGLPVGHRPVTARVLVEAGFTGRDLWRYMRASTPLTELPRAGNYTVSPCDEPLGKRLEVRDGEELVAEAIIGRPQAGIGVLWWITVAPAARRRGLGLAVLGSSADLLTGLGAEQVILYVDDDAPPGDPDRDRTAANRMYDQAGFVQVDRLHSYSRPA</sequence>
<evidence type="ECO:0000313" key="2">
    <source>
        <dbReference type="EMBL" id="WAU03989.1"/>
    </source>
</evidence>
<dbReference type="Gene3D" id="3.40.630.30">
    <property type="match status" value="1"/>
</dbReference>
<evidence type="ECO:0000313" key="3">
    <source>
        <dbReference type="Proteomes" id="UP001210169"/>
    </source>
</evidence>
<reference evidence="2 3" key="1">
    <citation type="submission" date="2022-12" db="EMBL/GenBank/DDBJ databases">
        <authorList>
            <person name="Ruckert C."/>
            <person name="Busche T."/>
            <person name="Kalinowski J."/>
            <person name="Wittmann C."/>
        </authorList>
    </citation>
    <scope>NUCLEOTIDE SEQUENCE [LARGE SCALE GENOMIC DNA]</scope>
    <source>
        <strain evidence="2 3">DSM 40276</strain>
    </source>
</reference>
<dbReference type="Pfam" id="PF00583">
    <property type="entry name" value="Acetyltransf_1"/>
    <property type="match status" value="1"/>
</dbReference>
<accession>A0ABY7IYB4</accession>
<gene>
    <name evidence="2" type="ORF">STRNI_002202</name>
</gene>
<dbReference type="InterPro" id="IPR000182">
    <property type="entry name" value="GNAT_dom"/>
</dbReference>
<dbReference type="Proteomes" id="UP001210169">
    <property type="component" value="Chromosome"/>
</dbReference>
<dbReference type="RefSeq" id="WP_277411110.1">
    <property type="nucleotide sequence ID" value="NZ_CP114203.1"/>
</dbReference>
<proteinExistence type="predicted"/>